<dbReference type="SMART" id="SM00382">
    <property type="entry name" value="AAA"/>
    <property type="match status" value="1"/>
</dbReference>
<protein>
    <submittedName>
        <fullName evidence="4">ABC-2 type transport system ATP-binding protein</fullName>
    </submittedName>
</protein>
<dbReference type="CDD" id="cd03230">
    <property type="entry name" value="ABC_DR_subfamily_A"/>
    <property type="match status" value="1"/>
</dbReference>
<sequence>MNSAVSTAIRCEGLGRTFDALWAVRGLDLSVARGEVFGLVGPDGAGKTTTLRMLTGILALSEGSARVSGQPLPGGEEAIKNRIGYMSQRFGLYPDLTVEENLRFYADLYRVPRRTRLAMEERLLGFSNLTPFRRRLARNLSGGMKQKLGLACALIHKPEVLFLDEPTNGVDPVSRRDFWRILYSMVKEGVTIFVSTAYLDEAERCSRVGLMHQGRLIRCDTPKRLRETLSGQLLELETDAPRQARELLVERLGSQRVSLFGGHLHLFADDPGTLATARSALSRAGIALRAARPIPASLEDVFIRELALADRDEADGGAGHE</sequence>
<dbReference type="PANTHER" id="PTHR43038">
    <property type="entry name" value="ATP-BINDING CASSETTE, SUB-FAMILY H, MEMBER 1"/>
    <property type="match status" value="1"/>
</dbReference>
<organism evidence="4 5">
    <name type="scientific">Thioalbus denitrificans</name>
    <dbReference type="NCBI Taxonomy" id="547122"/>
    <lineage>
        <taxon>Bacteria</taxon>
        <taxon>Pseudomonadati</taxon>
        <taxon>Pseudomonadota</taxon>
        <taxon>Gammaproteobacteria</taxon>
        <taxon>Chromatiales</taxon>
        <taxon>Ectothiorhodospiraceae</taxon>
        <taxon>Thioalbus</taxon>
    </lineage>
</organism>
<evidence type="ECO:0000256" key="2">
    <source>
        <dbReference type="ARBA" id="ARBA00022840"/>
    </source>
</evidence>
<name>A0A369CGB7_9GAMM</name>
<keyword evidence="1" id="KW-0547">Nucleotide-binding</keyword>
<reference evidence="4 5" key="1">
    <citation type="submission" date="2018-07" db="EMBL/GenBank/DDBJ databases">
        <title>Genomic Encyclopedia of Type Strains, Phase IV (KMG-IV): sequencing the most valuable type-strain genomes for metagenomic binning, comparative biology and taxonomic classification.</title>
        <authorList>
            <person name="Goeker M."/>
        </authorList>
    </citation>
    <scope>NUCLEOTIDE SEQUENCE [LARGE SCALE GENOMIC DNA]</scope>
    <source>
        <strain evidence="4 5">DSM 26407</strain>
    </source>
</reference>
<keyword evidence="5" id="KW-1185">Reference proteome</keyword>
<dbReference type="SUPFAM" id="SSF52540">
    <property type="entry name" value="P-loop containing nucleoside triphosphate hydrolases"/>
    <property type="match status" value="1"/>
</dbReference>
<dbReference type="Proteomes" id="UP000252707">
    <property type="component" value="Unassembled WGS sequence"/>
</dbReference>
<evidence type="ECO:0000313" key="5">
    <source>
        <dbReference type="Proteomes" id="UP000252707"/>
    </source>
</evidence>
<dbReference type="PROSITE" id="PS00211">
    <property type="entry name" value="ABC_TRANSPORTER_1"/>
    <property type="match status" value="1"/>
</dbReference>
<gene>
    <name evidence="4" type="ORF">DFQ59_102478</name>
</gene>
<dbReference type="InterPro" id="IPR027417">
    <property type="entry name" value="P-loop_NTPase"/>
</dbReference>
<accession>A0A369CGB7</accession>
<evidence type="ECO:0000313" key="4">
    <source>
        <dbReference type="EMBL" id="RCX32125.1"/>
    </source>
</evidence>
<proteinExistence type="predicted"/>
<dbReference type="RefSeq" id="WP_114278939.1">
    <property type="nucleotide sequence ID" value="NZ_QPJY01000002.1"/>
</dbReference>
<feature type="domain" description="ABC transporter" evidence="3">
    <location>
        <begin position="9"/>
        <end position="238"/>
    </location>
</feature>
<dbReference type="GO" id="GO:0005524">
    <property type="term" value="F:ATP binding"/>
    <property type="evidence" value="ECO:0007669"/>
    <property type="project" value="UniProtKB-KW"/>
</dbReference>
<dbReference type="PANTHER" id="PTHR43038:SF3">
    <property type="entry name" value="ABC TRANSPORTER G FAMILY MEMBER 20 ISOFORM X1"/>
    <property type="match status" value="1"/>
</dbReference>
<dbReference type="InterPro" id="IPR017871">
    <property type="entry name" value="ABC_transporter-like_CS"/>
</dbReference>
<dbReference type="InterPro" id="IPR003593">
    <property type="entry name" value="AAA+_ATPase"/>
</dbReference>
<dbReference type="InterPro" id="IPR003439">
    <property type="entry name" value="ABC_transporter-like_ATP-bd"/>
</dbReference>
<dbReference type="PROSITE" id="PS50893">
    <property type="entry name" value="ABC_TRANSPORTER_2"/>
    <property type="match status" value="1"/>
</dbReference>
<dbReference type="GO" id="GO:0016887">
    <property type="term" value="F:ATP hydrolysis activity"/>
    <property type="evidence" value="ECO:0007669"/>
    <property type="project" value="InterPro"/>
</dbReference>
<dbReference type="Pfam" id="PF00005">
    <property type="entry name" value="ABC_tran"/>
    <property type="match status" value="1"/>
</dbReference>
<dbReference type="AlphaFoldDB" id="A0A369CGB7"/>
<evidence type="ECO:0000256" key="1">
    <source>
        <dbReference type="ARBA" id="ARBA00022741"/>
    </source>
</evidence>
<dbReference type="OrthoDB" id="9775490at2"/>
<dbReference type="Gene3D" id="3.40.50.300">
    <property type="entry name" value="P-loop containing nucleotide triphosphate hydrolases"/>
    <property type="match status" value="1"/>
</dbReference>
<comment type="caution">
    <text evidence="4">The sequence shown here is derived from an EMBL/GenBank/DDBJ whole genome shotgun (WGS) entry which is preliminary data.</text>
</comment>
<dbReference type="EMBL" id="QPJY01000002">
    <property type="protein sequence ID" value="RCX32125.1"/>
    <property type="molecule type" value="Genomic_DNA"/>
</dbReference>
<evidence type="ECO:0000259" key="3">
    <source>
        <dbReference type="PROSITE" id="PS50893"/>
    </source>
</evidence>
<keyword evidence="2 4" id="KW-0067">ATP-binding</keyword>